<accession>A0ABW9GY19</accession>
<evidence type="ECO:0000313" key="3">
    <source>
        <dbReference type="Proteomes" id="UP001631949"/>
    </source>
</evidence>
<comment type="caution">
    <text evidence="2">The sequence shown here is derived from an EMBL/GenBank/DDBJ whole genome shotgun (WGS) entry which is preliminary data.</text>
</comment>
<name>A0ABW9GY19_9FIRM</name>
<gene>
    <name evidence="2" type="ORF">ACKQTC_01630</name>
</gene>
<reference evidence="2 3" key="1">
    <citation type="journal article" date="2016" name="Int. J. Syst. Evol. Microbiol.">
        <title>Peptococcus simiae sp. nov., isolated from rhesus macaque faeces and emended description of the genus Peptococcus.</title>
        <authorList>
            <person name="Shkoporov A.N."/>
            <person name="Efimov B.A."/>
            <person name="Kondova I."/>
            <person name="Ouwerling B."/>
            <person name="Chaplin A.V."/>
            <person name="Shcherbakova V.A."/>
            <person name="Langermans J.A.M."/>
        </authorList>
    </citation>
    <scope>NUCLEOTIDE SEQUENCE [LARGE SCALE GENOMIC DNA]</scope>
    <source>
        <strain evidence="2 3">M108</strain>
    </source>
</reference>
<sequence length="52" mass="6317">MGKNLYEKPRDQDKWHREMEGSHHTQESTGPSKADRLNQLKDRFKKQQKKHK</sequence>
<dbReference type="RefSeq" id="WP_408976696.1">
    <property type="nucleotide sequence ID" value="NZ_JBJUVG010000002.1"/>
</dbReference>
<feature type="compositionally biased region" description="Basic and acidic residues" evidence="1">
    <location>
        <begin position="1"/>
        <end position="26"/>
    </location>
</feature>
<evidence type="ECO:0000313" key="2">
    <source>
        <dbReference type="EMBL" id="MFM9413077.1"/>
    </source>
</evidence>
<organism evidence="2 3">
    <name type="scientific">Peptococcus simiae</name>
    <dbReference type="NCBI Taxonomy" id="1643805"/>
    <lineage>
        <taxon>Bacteria</taxon>
        <taxon>Bacillati</taxon>
        <taxon>Bacillota</taxon>
        <taxon>Clostridia</taxon>
        <taxon>Eubacteriales</taxon>
        <taxon>Peptococcaceae</taxon>
        <taxon>Peptococcus</taxon>
    </lineage>
</organism>
<dbReference type="EMBL" id="JBJUVG010000002">
    <property type="protein sequence ID" value="MFM9413077.1"/>
    <property type="molecule type" value="Genomic_DNA"/>
</dbReference>
<proteinExistence type="predicted"/>
<dbReference type="Proteomes" id="UP001631949">
    <property type="component" value="Unassembled WGS sequence"/>
</dbReference>
<protein>
    <submittedName>
        <fullName evidence="2">Uncharacterized protein</fullName>
    </submittedName>
</protein>
<evidence type="ECO:0000256" key="1">
    <source>
        <dbReference type="SAM" id="MobiDB-lite"/>
    </source>
</evidence>
<keyword evidence="3" id="KW-1185">Reference proteome</keyword>
<feature type="region of interest" description="Disordered" evidence="1">
    <location>
        <begin position="1"/>
        <end position="37"/>
    </location>
</feature>